<protein>
    <recommendedName>
        <fullName evidence="4">Type IV pili methyl-accepting chemotaxis transducer N-term</fullName>
    </recommendedName>
</protein>
<feature type="chain" id="PRO_5011538060" description="Type IV pili methyl-accepting chemotaxis transducer N-term" evidence="1">
    <location>
        <begin position="24"/>
        <end position="245"/>
    </location>
</feature>
<evidence type="ECO:0000256" key="1">
    <source>
        <dbReference type="SAM" id="SignalP"/>
    </source>
</evidence>
<organism evidence="2 3">
    <name type="scientific">Paracidovorax wautersii</name>
    <dbReference type="NCBI Taxonomy" id="1177982"/>
    <lineage>
        <taxon>Bacteria</taxon>
        <taxon>Pseudomonadati</taxon>
        <taxon>Pseudomonadota</taxon>
        <taxon>Betaproteobacteria</taxon>
        <taxon>Burkholderiales</taxon>
        <taxon>Comamonadaceae</taxon>
        <taxon>Paracidovorax</taxon>
    </lineage>
</organism>
<dbReference type="EMBL" id="FONX01000027">
    <property type="protein sequence ID" value="SFF31545.1"/>
    <property type="molecule type" value="Genomic_DNA"/>
</dbReference>
<dbReference type="Proteomes" id="UP000199119">
    <property type="component" value="Unassembled WGS sequence"/>
</dbReference>
<evidence type="ECO:0008006" key="4">
    <source>
        <dbReference type="Google" id="ProtNLM"/>
    </source>
</evidence>
<evidence type="ECO:0000313" key="2">
    <source>
        <dbReference type="EMBL" id="SFF31545.1"/>
    </source>
</evidence>
<keyword evidence="3" id="KW-1185">Reference proteome</keyword>
<evidence type="ECO:0000313" key="3">
    <source>
        <dbReference type="Proteomes" id="UP000199119"/>
    </source>
</evidence>
<reference evidence="3" key="1">
    <citation type="submission" date="2016-10" db="EMBL/GenBank/DDBJ databases">
        <authorList>
            <person name="Varghese N."/>
            <person name="Submissions S."/>
        </authorList>
    </citation>
    <scope>NUCLEOTIDE SEQUENCE [LARGE SCALE GENOMIC DNA]</scope>
    <source>
        <strain evidence="3">DSM 27981</strain>
    </source>
</reference>
<accession>A0A1I2HML1</accession>
<feature type="signal peptide" evidence="1">
    <location>
        <begin position="1"/>
        <end position="23"/>
    </location>
</feature>
<dbReference type="AlphaFoldDB" id="A0A1I2HML1"/>
<name>A0A1I2HML1_9BURK</name>
<sequence length="245" mass="26199">MAEPRKLCAILVAFLATAGSAHAFTGILDQKLSALRVMTSQIATSSKAQINATISIVQGEMGARGVLAGTTEQLDLYRSFSAIGGQGVQMCDAVSQRNDIDTLSRAQDSYQFVAVANSGRTSARRDNYEIVRAEKQMDAYCSAEEHNLGICKSRFDGMENASSSFNKLMGVDQFTNKQLKAAEEFIANAVPAPRAMPQVSRACDAACKSARVAAMRMDAASSMTAATLAMQLSSRIGAKTFAERK</sequence>
<dbReference type="STRING" id="1177982.SAMN04489711_1275"/>
<gene>
    <name evidence="2" type="ORF">SAMN04489711_1275</name>
</gene>
<dbReference type="RefSeq" id="WP_092942416.1">
    <property type="nucleotide sequence ID" value="NZ_FONX01000027.1"/>
</dbReference>
<proteinExistence type="predicted"/>
<keyword evidence="1" id="KW-0732">Signal</keyword>